<protein>
    <submittedName>
        <fullName evidence="2">Uncharacterized protein</fullName>
    </submittedName>
</protein>
<evidence type="ECO:0000313" key="3">
    <source>
        <dbReference type="Proteomes" id="UP000663828"/>
    </source>
</evidence>
<proteinExistence type="predicted"/>
<keyword evidence="3" id="KW-1185">Reference proteome</keyword>
<dbReference type="OrthoDB" id="10024268at2759"/>
<organism evidence="2 3">
    <name type="scientific">Adineta ricciae</name>
    <name type="common">Rotifer</name>
    <dbReference type="NCBI Taxonomy" id="249248"/>
    <lineage>
        <taxon>Eukaryota</taxon>
        <taxon>Metazoa</taxon>
        <taxon>Spiralia</taxon>
        <taxon>Gnathifera</taxon>
        <taxon>Rotifera</taxon>
        <taxon>Eurotatoria</taxon>
        <taxon>Bdelloidea</taxon>
        <taxon>Adinetida</taxon>
        <taxon>Adinetidae</taxon>
        <taxon>Adineta</taxon>
    </lineage>
</organism>
<dbReference type="AlphaFoldDB" id="A0A816FSK8"/>
<dbReference type="Proteomes" id="UP000663828">
    <property type="component" value="Unassembled WGS sequence"/>
</dbReference>
<reference evidence="2" key="1">
    <citation type="submission" date="2021-02" db="EMBL/GenBank/DDBJ databases">
        <authorList>
            <person name="Nowell W R."/>
        </authorList>
    </citation>
    <scope>NUCLEOTIDE SEQUENCE</scope>
</reference>
<sequence length="230" mass="26546">MTETTIQTFNSLNLNSKRLYQKQTNVYRNIPSAYSIKDSVNTANANSNDWHRLLLARLKPGVAGRYDTTRKPDTKSHRCLARSFETSNVTLQSSTDESYIINEQEIVVAPTDTPEEFESLLESSIRREGLYVKNLMPCRYNDHITSLKRRVRKQQLKHFQNQIAILQETPLRASSPTNLFLMSYAEQPRPLRRYKQKKSTCVVSLPLLTNSSTRAISNHICDDKLNLYEC</sequence>
<evidence type="ECO:0000313" key="1">
    <source>
        <dbReference type="EMBL" id="CAF0827044.1"/>
    </source>
</evidence>
<accession>A0A816FSK8</accession>
<dbReference type="Proteomes" id="UP000663852">
    <property type="component" value="Unassembled WGS sequence"/>
</dbReference>
<dbReference type="EMBL" id="CAJNOR010011993">
    <property type="protein sequence ID" value="CAF1665013.1"/>
    <property type="molecule type" value="Genomic_DNA"/>
</dbReference>
<evidence type="ECO:0000313" key="2">
    <source>
        <dbReference type="EMBL" id="CAF1665013.1"/>
    </source>
</evidence>
<gene>
    <name evidence="1" type="ORF">EDS130_LOCUS6147</name>
    <name evidence="2" type="ORF">XAT740_LOCUS57603</name>
</gene>
<name>A0A816FSK8_ADIRI</name>
<dbReference type="EMBL" id="CAJNOJ010000017">
    <property type="protein sequence ID" value="CAF0827044.1"/>
    <property type="molecule type" value="Genomic_DNA"/>
</dbReference>
<comment type="caution">
    <text evidence="2">The sequence shown here is derived from an EMBL/GenBank/DDBJ whole genome shotgun (WGS) entry which is preliminary data.</text>
</comment>